<dbReference type="HAMAP" id="MF_00134_B">
    <property type="entry name" value="IGPS_B"/>
    <property type="match status" value="1"/>
</dbReference>
<name>A0A9D1N5B9_9FIRM</name>
<comment type="catalytic activity">
    <reaction evidence="1 9">
        <text>1-(2-carboxyphenylamino)-1-deoxy-D-ribulose 5-phosphate + H(+) = (1S,2R)-1-C-(indol-3-yl)glycerol 3-phosphate + CO2 + H2O</text>
        <dbReference type="Rhea" id="RHEA:23476"/>
        <dbReference type="ChEBI" id="CHEBI:15377"/>
        <dbReference type="ChEBI" id="CHEBI:15378"/>
        <dbReference type="ChEBI" id="CHEBI:16526"/>
        <dbReference type="ChEBI" id="CHEBI:58613"/>
        <dbReference type="ChEBI" id="CHEBI:58866"/>
        <dbReference type="EC" id="4.1.1.48"/>
    </reaction>
</comment>
<keyword evidence="4 9" id="KW-0028">Amino-acid biosynthesis</keyword>
<dbReference type="NCBIfam" id="NF001377">
    <property type="entry name" value="PRK00278.2-4"/>
    <property type="match status" value="1"/>
</dbReference>
<dbReference type="EC" id="4.1.1.48" evidence="9"/>
<evidence type="ECO:0000256" key="6">
    <source>
        <dbReference type="ARBA" id="ARBA00022822"/>
    </source>
</evidence>
<evidence type="ECO:0000256" key="7">
    <source>
        <dbReference type="ARBA" id="ARBA00023141"/>
    </source>
</evidence>
<dbReference type="EMBL" id="DVOB01000040">
    <property type="protein sequence ID" value="HIU95443.1"/>
    <property type="molecule type" value="Genomic_DNA"/>
</dbReference>
<dbReference type="PANTHER" id="PTHR22854">
    <property type="entry name" value="TRYPTOPHAN BIOSYNTHESIS PROTEIN"/>
    <property type="match status" value="1"/>
</dbReference>
<evidence type="ECO:0000256" key="5">
    <source>
        <dbReference type="ARBA" id="ARBA00022793"/>
    </source>
</evidence>
<gene>
    <name evidence="9 11" type="primary">trpC</name>
    <name evidence="11" type="ORF">IAD25_01845</name>
</gene>
<dbReference type="PANTHER" id="PTHR22854:SF2">
    <property type="entry name" value="INDOLE-3-GLYCEROL-PHOSPHATE SYNTHASE"/>
    <property type="match status" value="1"/>
</dbReference>
<dbReference type="GO" id="GO:0004640">
    <property type="term" value="F:phosphoribosylanthranilate isomerase activity"/>
    <property type="evidence" value="ECO:0007669"/>
    <property type="project" value="TreeGrafter"/>
</dbReference>
<dbReference type="PROSITE" id="PS00614">
    <property type="entry name" value="IGPS"/>
    <property type="match status" value="1"/>
</dbReference>
<accession>A0A9D1N5B9</accession>
<keyword evidence="8 9" id="KW-0456">Lyase</keyword>
<evidence type="ECO:0000256" key="3">
    <source>
        <dbReference type="ARBA" id="ARBA00008737"/>
    </source>
</evidence>
<feature type="domain" description="Indole-3-glycerol phosphate synthase" evidence="10">
    <location>
        <begin position="7"/>
        <end position="266"/>
    </location>
</feature>
<sequence>MGERNILDEIAARTRQRVAEAKIGKPLAVVRAEAEEVCRRQSGTAGGGASFIAALRAKGMSYICEIKKASPSKGVIARDFPYMDIAREYEEAGAAAISCLTEPFYFRGSDRYLAEIAAAVDIPVLRKDFVVSDYMIYEARILGASAVLLICSLLDDGELKEYLALARALGMEALVEAHDEEEIGRAVKAGAGIIGVNNRDLKTFRVDMTNSIRLRGIAPEDTVFVSESGIRTADDIARLRASRIDAVLIGETLMRSGDRKKMLEQLNGGGLR</sequence>
<dbReference type="CDD" id="cd00331">
    <property type="entry name" value="IGPS"/>
    <property type="match status" value="1"/>
</dbReference>
<comment type="caution">
    <text evidence="11">The sequence shown here is derived from an EMBL/GenBank/DDBJ whole genome shotgun (WGS) entry which is preliminary data.</text>
</comment>
<dbReference type="GO" id="GO:0000162">
    <property type="term" value="P:L-tryptophan biosynthetic process"/>
    <property type="evidence" value="ECO:0007669"/>
    <property type="project" value="UniProtKB-UniRule"/>
</dbReference>
<evidence type="ECO:0000313" key="12">
    <source>
        <dbReference type="Proteomes" id="UP000824130"/>
    </source>
</evidence>
<dbReference type="Pfam" id="PF00218">
    <property type="entry name" value="IGPS"/>
    <property type="match status" value="1"/>
</dbReference>
<dbReference type="InterPro" id="IPR001468">
    <property type="entry name" value="Indole-3-GlycerolPSynthase_CS"/>
</dbReference>
<dbReference type="FunFam" id="3.20.20.70:FF:000024">
    <property type="entry name" value="Indole-3-glycerol phosphate synthase"/>
    <property type="match status" value="1"/>
</dbReference>
<keyword evidence="7 9" id="KW-0057">Aromatic amino acid biosynthesis</keyword>
<evidence type="ECO:0000313" key="11">
    <source>
        <dbReference type="EMBL" id="HIU95443.1"/>
    </source>
</evidence>
<dbReference type="InterPro" id="IPR011060">
    <property type="entry name" value="RibuloseP-bd_barrel"/>
</dbReference>
<dbReference type="AlphaFoldDB" id="A0A9D1N5B9"/>
<dbReference type="GO" id="GO:0004425">
    <property type="term" value="F:indole-3-glycerol-phosphate synthase activity"/>
    <property type="evidence" value="ECO:0007669"/>
    <property type="project" value="UniProtKB-UniRule"/>
</dbReference>
<reference evidence="11" key="2">
    <citation type="journal article" date="2021" name="PeerJ">
        <title>Extensive microbial diversity within the chicken gut microbiome revealed by metagenomics and culture.</title>
        <authorList>
            <person name="Gilroy R."/>
            <person name="Ravi A."/>
            <person name="Getino M."/>
            <person name="Pursley I."/>
            <person name="Horton D.L."/>
            <person name="Alikhan N.F."/>
            <person name="Baker D."/>
            <person name="Gharbi K."/>
            <person name="Hall N."/>
            <person name="Watson M."/>
            <person name="Adriaenssens E.M."/>
            <person name="Foster-Nyarko E."/>
            <person name="Jarju S."/>
            <person name="Secka A."/>
            <person name="Antonio M."/>
            <person name="Oren A."/>
            <person name="Chaudhuri R.R."/>
            <person name="La Ragione R."/>
            <person name="Hildebrand F."/>
            <person name="Pallen M.J."/>
        </authorList>
    </citation>
    <scope>NUCLEOTIDE SEQUENCE</scope>
    <source>
        <strain evidence="11">ChiSjej4B22-8349</strain>
    </source>
</reference>
<dbReference type="SUPFAM" id="SSF51366">
    <property type="entry name" value="Ribulose-phoshate binding barrel"/>
    <property type="match status" value="1"/>
</dbReference>
<organism evidence="11 12">
    <name type="scientific">Candidatus Allocopromorpha excrementipullorum</name>
    <dbReference type="NCBI Taxonomy" id="2840743"/>
    <lineage>
        <taxon>Bacteria</taxon>
        <taxon>Bacillati</taxon>
        <taxon>Bacillota</taxon>
        <taxon>Clostridia</taxon>
        <taxon>Eubacteriales</taxon>
        <taxon>Eubacteriaceae</taxon>
        <taxon>Eubacteriaceae incertae sedis</taxon>
        <taxon>Candidatus Allocopromorpha</taxon>
    </lineage>
</organism>
<dbReference type="InterPro" id="IPR013785">
    <property type="entry name" value="Aldolase_TIM"/>
</dbReference>
<dbReference type="HAMAP" id="MF_00134_A">
    <property type="entry name" value="IGPS_A"/>
    <property type="match status" value="1"/>
</dbReference>
<comment type="pathway">
    <text evidence="2 9">Amino-acid biosynthesis; L-tryptophan biosynthesis; L-tryptophan from chorismate: step 4/5.</text>
</comment>
<evidence type="ECO:0000256" key="4">
    <source>
        <dbReference type="ARBA" id="ARBA00022605"/>
    </source>
</evidence>
<proteinExistence type="inferred from homology"/>
<evidence type="ECO:0000256" key="1">
    <source>
        <dbReference type="ARBA" id="ARBA00001633"/>
    </source>
</evidence>
<evidence type="ECO:0000256" key="2">
    <source>
        <dbReference type="ARBA" id="ARBA00004696"/>
    </source>
</evidence>
<keyword evidence="6 9" id="KW-0822">Tryptophan biosynthesis</keyword>
<protein>
    <recommendedName>
        <fullName evidence="9">Indole-3-glycerol phosphate synthase</fullName>
        <shortName evidence="9">IGPS</shortName>
        <ecNumber evidence="9">4.1.1.48</ecNumber>
    </recommendedName>
</protein>
<evidence type="ECO:0000256" key="9">
    <source>
        <dbReference type="HAMAP-Rule" id="MF_00134"/>
    </source>
</evidence>
<dbReference type="Gene3D" id="3.20.20.70">
    <property type="entry name" value="Aldolase class I"/>
    <property type="match status" value="1"/>
</dbReference>
<evidence type="ECO:0000259" key="10">
    <source>
        <dbReference type="Pfam" id="PF00218"/>
    </source>
</evidence>
<keyword evidence="5 9" id="KW-0210">Decarboxylase</keyword>
<comment type="similarity">
    <text evidence="3 9">Belongs to the TrpC family.</text>
</comment>
<dbReference type="InterPro" id="IPR045186">
    <property type="entry name" value="Indole-3-glycerol_P_synth"/>
</dbReference>
<dbReference type="InterPro" id="IPR013798">
    <property type="entry name" value="Indole-3-glycerol_P_synth_dom"/>
</dbReference>
<reference evidence="11" key="1">
    <citation type="submission" date="2020-10" db="EMBL/GenBank/DDBJ databases">
        <authorList>
            <person name="Gilroy R."/>
        </authorList>
    </citation>
    <scope>NUCLEOTIDE SEQUENCE</scope>
    <source>
        <strain evidence="11">ChiSjej4B22-8349</strain>
    </source>
</reference>
<dbReference type="Proteomes" id="UP000824130">
    <property type="component" value="Unassembled WGS sequence"/>
</dbReference>
<evidence type="ECO:0000256" key="8">
    <source>
        <dbReference type="ARBA" id="ARBA00023239"/>
    </source>
</evidence>